<dbReference type="eggNOG" id="COG0596">
    <property type="taxonomic scope" value="Bacteria"/>
</dbReference>
<evidence type="ECO:0000259" key="1">
    <source>
        <dbReference type="Pfam" id="PF00561"/>
    </source>
</evidence>
<dbReference type="Pfam" id="PF00561">
    <property type="entry name" value="Abhydrolase_1"/>
    <property type="match status" value="1"/>
</dbReference>
<feature type="domain" description="AB hydrolase-1" evidence="1">
    <location>
        <begin position="53"/>
        <end position="168"/>
    </location>
</feature>
<dbReference type="AlphaFoldDB" id="Q07UK8"/>
<protein>
    <submittedName>
        <fullName evidence="2">Alpha/beta hydrolase fold</fullName>
    </submittedName>
</protein>
<dbReference type="PANTHER" id="PTHR46438:SF2">
    <property type="entry name" value="ALPHA_BETA-HYDROLASES SUPERFAMILY PROTEIN"/>
    <property type="match status" value="1"/>
</dbReference>
<dbReference type="SUPFAM" id="SSF53474">
    <property type="entry name" value="alpha/beta-Hydrolases"/>
    <property type="match status" value="1"/>
</dbReference>
<proteinExistence type="predicted"/>
<accession>Q07UK8</accession>
<dbReference type="KEGG" id="rpe:RPE_0417"/>
<dbReference type="InterPro" id="IPR000073">
    <property type="entry name" value="AB_hydrolase_1"/>
</dbReference>
<dbReference type="STRING" id="316055.RPE_0417"/>
<dbReference type="Gene3D" id="3.40.50.1820">
    <property type="entry name" value="alpha/beta hydrolase"/>
    <property type="match status" value="1"/>
</dbReference>
<name>Q07UK8_RHOP5</name>
<dbReference type="EMBL" id="CP000463">
    <property type="protein sequence ID" value="ABJ04376.1"/>
    <property type="molecule type" value="Genomic_DNA"/>
</dbReference>
<dbReference type="GO" id="GO:0016787">
    <property type="term" value="F:hydrolase activity"/>
    <property type="evidence" value="ECO:0007669"/>
    <property type="project" value="UniProtKB-KW"/>
</dbReference>
<organism evidence="2">
    <name type="scientific">Rhodopseudomonas palustris (strain BisA53)</name>
    <dbReference type="NCBI Taxonomy" id="316055"/>
    <lineage>
        <taxon>Bacteria</taxon>
        <taxon>Pseudomonadati</taxon>
        <taxon>Pseudomonadota</taxon>
        <taxon>Alphaproteobacteria</taxon>
        <taxon>Hyphomicrobiales</taxon>
        <taxon>Nitrobacteraceae</taxon>
        <taxon>Rhodopseudomonas</taxon>
    </lineage>
</organism>
<gene>
    <name evidence="2" type="ordered locus">RPE_0417</name>
</gene>
<dbReference type="OrthoDB" id="9808398at2"/>
<reference evidence="2" key="1">
    <citation type="submission" date="2006-09" db="EMBL/GenBank/DDBJ databases">
        <title>Complete sequence of Rhodopseudomonas palustris BisA53.</title>
        <authorList>
            <consortium name="US DOE Joint Genome Institute"/>
            <person name="Copeland A."/>
            <person name="Lucas S."/>
            <person name="Lapidus A."/>
            <person name="Barry K."/>
            <person name="Detter J.C."/>
            <person name="Glavina del Rio T."/>
            <person name="Hammon N."/>
            <person name="Israni S."/>
            <person name="Dalin E."/>
            <person name="Tice H."/>
            <person name="Pitluck S."/>
            <person name="Chain P."/>
            <person name="Malfatti S."/>
            <person name="Shin M."/>
            <person name="Vergez L."/>
            <person name="Schmutz J."/>
            <person name="Larimer F."/>
            <person name="Land M."/>
            <person name="Hauser L."/>
            <person name="Pelletier D.A."/>
            <person name="Kyrpides N."/>
            <person name="Kim E."/>
            <person name="Harwood C.S."/>
            <person name="Oda Y."/>
            <person name="Richardson P."/>
        </authorList>
    </citation>
    <scope>NUCLEOTIDE SEQUENCE [LARGE SCALE GENOMIC DNA]</scope>
    <source>
        <strain evidence="2">BisA53</strain>
    </source>
</reference>
<dbReference type="InterPro" id="IPR029058">
    <property type="entry name" value="AB_hydrolase_fold"/>
</dbReference>
<dbReference type="ESTHER" id="rhop5-q07uk8">
    <property type="family name" value="6_AlphaBeta_hydrolase"/>
</dbReference>
<evidence type="ECO:0000313" key="2">
    <source>
        <dbReference type="EMBL" id="ABJ04376.1"/>
    </source>
</evidence>
<sequence>MSDTSVKNPSAVGSRTDYNRAPLANPVAGVRTDIISVAGRIAFYAAGPETDGPPLLLIHSVNAAASAFEVKPLYDHYARERRVYAVDLPGFGQSERGNHEYTARMMTDALHEVVERIRELHGDQPVDALALSLSCEFLARAAVERPAAFRSLGLISPTGFDRTARDARLPHTLGKRWLLDTLYFPLWERQLFGLLTMRPVMRKFLEKAWGSKQIDEPLLDYCYETTHQHGARHAPYYFVAGYMFSKDALRLYESLKLPVWMSLGVRGDFVDYRHKTRVESRPNWRIVTLQSGAFPQFEMLDQVTRSYDEVLAPIAAPHAEPVMAAE</sequence>
<keyword evidence="2" id="KW-0378">Hydrolase</keyword>
<dbReference type="HOGENOM" id="CLU_020336_13_4_5"/>
<dbReference type="PANTHER" id="PTHR46438">
    <property type="entry name" value="ALPHA/BETA-HYDROLASES SUPERFAMILY PROTEIN"/>
    <property type="match status" value="1"/>
</dbReference>